<dbReference type="PANTHER" id="PTHR11783">
    <property type="entry name" value="SULFOTRANSFERASE SULT"/>
    <property type="match status" value="1"/>
</dbReference>
<comment type="similarity">
    <text evidence="1">Belongs to the sulfotransferase 1 family.</text>
</comment>
<organism evidence="4 5">
    <name type="scientific">Flagellimonas algicola</name>
    <dbReference type="NCBI Taxonomy" id="2583815"/>
    <lineage>
        <taxon>Bacteria</taxon>
        <taxon>Pseudomonadati</taxon>
        <taxon>Bacteroidota</taxon>
        <taxon>Flavobacteriia</taxon>
        <taxon>Flavobacteriales</taxon>
        <taxon>Flavobacteriaceae</taxon>
        <taxon>Flagellimonas</taxon>
    </lineage>
</organism>
<evidence type="ECO:0000313" key="4">
    <source>
        <dbReference type="EMBL" id="TMU56210.1"/>
    </source>
</evidence>
<keyword evidence="5" id="KW-1185">Reference proteome</keyword>
<dbReference type="EMBL" id="VCNI01000001">
    <property type="protein sequence ID" value="TMU56210.1"/>
    <property type="molecule type" value="Genomic_DNA"/>
</dbReference>
<evidence type="ECO:0000256" key="2">
    <source>
        <dbReference type="ARBA" id="ARBA00022679"/>
    </source>
</evidence>
<sequence>MIVIANGAFKSGSTWQRNLLKGLMDFQPLPENFQSKKHDSFVGVNRLADIVESPEIKSNNYLAKGHIYKKDHIELLASNVEDVKIFMIQRDIRDAIVSHYNHFINVRSFKPSFKTYYWLVGRYKAIQLAKYNKNWASYQNNVYHSTFESLKRDTPGELKRFAEFLGVPLSQKQIDDIIETNSIKKVRENSPRKWFFRKGEIGDYKNYLTPSMEKDLERIKKKNNLLDKLGYYIIFELRRSLS</sequence>
<keyword evidence="2" id="KW-0808">Transferase</keyword>
<dbReference type="Gene3D" id="3.40.50.300">
    <property type="entry name" value="P-loop containing nucleotide triphosphate hydrolases"/>
    <property type="match status" value="1"/>
</dbReference>
<proteinExistence type="inferred from homology"/>
<dbReference type="RefSeq" id="WP_138832424.1">
    <property type="nucleotide sequence ID" value="NZ_VCNI01000001.1"/>
</dbReference>
<dbReference type="Proteomes" id="UP000751614">
    <property type="component" value="Unassembled WGS sequence"/>
</dbReference>
<feature type="domain" description="Sulfotransferase" evidence="3">
    <location>
        <begin position="8"/>
        <end position="222"/>
    </location>
</feature>
<reference evidence="4 5" key="1">
    <citation type="submission" date="2019-05" db="EMBL/GenBank/DDBJ databases">
        <title>Flagellimonas sp. AsT0115, sp. nov., isolated from a marine red algae, Asparagopsis taxiformis.</title>
        <authorList>
            <person name="Kim J."/>
            <person name="Jeong S.E."/>
            <person name="Jeon C.O."/>
        </authorList>
    </citation>
    <scope>NUCLEOTIDE SEQUENCE [LARGE SCALE GENOMIC DNA]</scope>
    <source>
        <strain evidence="4 5">AsT0115</strain>
    </source>
</reference>
<evidence type="ECO:0000313" key="5">
    <source>
        <dbReference type="Proteomes" id="UP000751614"/>
    </source>
</evidence>
<accession>A0ABY2WN62</accession>
<dbReference type="Pfam" id="PF00685">
    <property type="entry name" value="Sulfotransfer_1"/>
    <property type="match status" value="1"/>
</dbReference>
<protein>
    <submittedName>
        <fullName evidence="4">Sulfotransferase domain-containing protein</fullName>
    </submittedName>
</protein>
<name>A0ABY2WN62_9FLAO</name>
<dbReference type="SUPFAM" id="SSF52540">
    <property type="entry name" value="P-loop containing nucleoside triphosphate hydrolases"/>
    <property type="match status" value="1"/>
</dbReference>
<evidence type="ECO:0000256" key="1">
    <source>
        <dbReference type="ARBA" id="ARBA00005771"/>
    </source>
</evidence>
<dbReference type="InterPro" id="IPR000863">
    <property type="entry name" value="Sulfotransferase_dom"/>
</dbReference>
<gene>
    <name evidence="4" type="ORF">FGG15_01325</name>
</gene>
<dbReference type="InterPro" id="IPR027417">
    <property type="entry name" value="P-loop_NTPase"/>
</dbReference>
<evidence type="ECO:0000259" key="3">
    <source>
        <dbReference type="Pfam" id="PF00685"/>
    </source>
</evidence>
<comment type="caution">
    <text evidence="4">The sequence shown here is derived from an EMBL/GenBank/DDBJ whole genome shotgun (WGS) entry which is preliminary data.</text>
</comment>